<sequence>MGQVAIGESGRRWREAWGRILPEKMDFIWVKEREAGAGGVAGGGGGLRKLAVQWRLRAKEECGDRFHAKERRREGRGLAMKS</sequence>
<reference evidence="1" key="1">
    <citation type="submission" date="2020-06" db="EMBL/GenBank/DDBJ databases">
        <authorList>
            <person name="Li T."/>
            <person name="Hu X."/>
            <person name="Zhang T."/>
            <person name="Song X."/>
            <person name="Zhang H."/>
            <person name="Dai N."/>
            <person name="Sheng W."/>
            <person name="Hou X."/>
            <person name="Wei L."/>
        </authorList>
    </citation>
    <scope>NUCLEOTIDE SEQUENCE</scope>
    <source>
        <strain evidence="1">G01</strain>
        <tissue evidence="1">Leaf</tissue>
    </source>
</reference>
<proteinExistence type="predicted"/>
<evidence type="ECO:0000313" key="1">
    <source>
        <dbReference type="EMBL" id="KAL0290100.1"/>
    </source>
</evidence>
<gene>
    <name evidence="1" type="ORF">Sangu_2587500</name>
</gene>
<dbReference type="AlphaFoldDB" id="A0AAW2J6K9"/>
<protein>
    <submittedName>
        <fullName evidence="1">Uncharacterized protein</fullName>
    </submittedName>
</protein>
<name>A0AAW2J6K9_9LAMI</name>
<accession>A0AAW2J6K9</accession>
<comment type="caution">
    <text evidence="1">The sequence shown here is derived from an EMBL/GenBank/DDBJ whole genome shotgun (WGS) entry which is preliminary data.</text>
</comment>
<reference evidence="1" key="2">
    <citation type="journal article" date="2024" name="Plant">
        <title>Genomic evolution and insights into agronomic trait innovations of Sesamum species.</title>
        <authorList>
            <person name="Miao H."/>
            <person name="Wang L."/>
            <person name="Qu L."/>
            <person name="Liu H."/>
            <person name="Sun Y."/>
            <person name="Le M."/>
            <person name="Wang Q."/>
            <person name="Wei S."/>
            <person name="Zheng Y."/>
            <person name="Lin W."/>
            <person name="Duan Y."/>
            <person name="Cao H."/>
            <person name="Xiong S."/>
            <person name="Wang X."/>
            <person name="Wei L."/>
            <person name="Li C."/>
            <person name="Ma Q."/>
            <person name="Ju M."/>
            <person name="Zhao R."/>
            <person name="Li G."/>
            <person name="Mu C."/>
            <person name="Tian Q."/>
            <person name="Mei H."/>
            <person name="Zhang T."/>
            <person name="Gao T."/>
            <person name="Zhang H."/>
        </authorList>
    </citation>
    <scope>NUCLEOTIDE SEQUENCE</scope>
    <source>
        <strain evidence="1">G01</strain>
    </source>
</reference>
<organism evidence="1">
    <name type="scientific">Sesamum angustifolium</name>
    <dbReference type="NCBI Taxonomy" id="2727405"/>
    <lineage>
        <taxon>Eukaryota</taxon>
        <taxon>Viridiplantae</taxon>
        <taxon>Streptophyta</taxon>
        <taxon>Embryophyta</taxon>
        <taxon>Tracheophyta</taxon>
        <taxon>Spermatophyta</taxon>
        <taxon>Magnoliopsida</taxon>
        <taxon>eudicotyledons</taxon>
        <taxon>Gunneridae</taxon>
        <taxon>Pentapetalae</taxon>
        <taxon>asterids</taxon>
        <taxon>lamiids</taxon>
        <taxon>Lamiales</taxon>
        <taxon>Pedaliaceae</taxon>
        <taxon>Sesamum</taxon>
    </lineage>
</organism>
<dbReference type="EMBL" id="JACGWK010001371">
    <property type="protein sequence ID" value="KAL0290100.1"/>
    <property type="molecule type" value="Genomic_DNA"/>
</dbReference>